<comment type="caution">
    <text evidence="2">The sequence shown here is derived from an EMBL/GenBank/DDBJ whole genome shotgun (WGS) entry which is preliminary data.</text>
</comment>
<gene>
    <name evidence="2" type="ORF">Golob_004001</name>
</gene>
<accession>A0A7J8N023</accession>
<evidence type="ECO:0000259" key="1">
    <source>
        <dbReference type="Pfam" id="PF14111"/>
    </source>
</evidence>
<reference evidence="2 3" key="1">
    <citation type="journal article" date="2019" name="Genome Biol. Evol.">
        <title>Insights into the evolution of the New World diploid cottons (Gossypium, subgenus Houzingenia) based on genome sequencing.</title>
        <authorList>
            <person name="Grover C.E."/>
            <person name="Arick M.A. 2nd"/>
            <person name="Thrash A."/>
            <person name="Conover J.L."/>
            <person name="Sanders W.S."/>
            <person name="Peterson D.G."/>
            <person name="Frelichowski J.E."/>
            <person name="Scheffler J.A."/>
            <person name="Scheffler B.E."/>
            <person name="Wendel J.F."/>
        </authorList>
    </citation>
    <scope>NUCLEOTIDE SEQUENCE [LARGE SCALE GENOMIC DNA]</scope>
    <source>
        <strain evidence="2">157</strain>
        <tissue evidence="2">Leaf</tissue>
    </source>
</reference>
<dbReference type="AlphaFoldDB" id="A0A7J8N023"/>
<feature type="domain" description="DUF4283" evidence="1">
    <location>
        <begin position="29"/>
        <end position="83"/>
    </location>
</feature>
<evidence type="ECO:0000313" key="3">
    <source>
        <dbReference type="Proteomes" id="UP000593572"/>
    </source>
</evidence>
<dbReference type="EMBL" id="JABEZX010000011">
    <property type="protein sequence ID" value="MBA0570328.1"/>
    <property type="molecule type" value="Genomic_DNA"/>
</dbReference>
<proteinExistence type="predicted"/>
<dbReference type="Proteomes" id="UP000593572">
    <property type="component" value="Unassembled WGS sequence"/>
</dbReference>
<name>A0A7J8N023_9ROSI</name>
<organism evidence="2 3">
    <name type="scientific">Gossypium lobatum</name>
    <dbReference type="NCBI Taxonomy" id="34289"/>
    <lineage>
        <taxon>Eukaryota</taxon>
        <taxon>Viridiplantae</taxon>
        <taxon>Streptophyta</taxon>
        <taxon>Embryophyta</taxon>
        <taxon>Tracheophyta</taxon>
        <taxon>Spermatophyta</taxon>
        <taxon>Magnoliopsida</taxon>
        <taxon>eudicotyledons</taxon>
        <taxon>Gunneridae</taxon>
        <taxon>Pentapetalae</taxon>
        <taxon>rosids</taxon>
        <taxon>malvids</taxon>
        <taxon>Malvales</taxon>
        <taxon>Malvaceae</taxon>
        <taxon>Malvoideae</taxon>
        <taxon>Gossypium</taxon>
    </lineage>
</organism>
<sequence>MEEELDNLCIIDEKEDPFQAQEDGSELEEGYKQCLVGSYLTASVVHFPLMRNIMSNLWHPVRGISIIDISDKRCLFRFFYEGEFLPTMGDDGAIQYHIWLGYIIKSPVEKRGTNDESVDMNMD</sequence>
<keyword evidence="3" id="KW-1185">Reference proteome</keyword>
<dbReference type="InterPro" id="IPR025558">
    <property type="entry name" value="DUF4283"/>
</dbReference>
<protein>
    <recommendedName>
        <fullName evidence="1">DUF4283 domain-containing protein</fullName>
    </recommendedName>
</protein>
<evidence type="ECO:0000313" key="2">
    <source>
        <dbReference type="EMBL" id="MBA0570328.1"/>
    </source>
</evidence>
<dbReference type="Pfam" id="PF14111">
    <property type="entry name" value="DUF4283"/>
    <property type="match status" value="1"/>
</dbReference>